<dbReference type="RefSeq" id="WP_261520168.1">
    <property type="nucleotide sequence ID" value="NZ_JAODNW010000009.1"/>
</dbReference>
<comment type="caution">
    <text evidence="2">The sequence shown here is derived from an EMBL/GenBank/DDBJ whole genome shotgun (WGS) entry which is preliminary data.</text>
</comment>
<proteinExistence type="predicted"/>
<accession>A0ABV6D2Z4</accession>
<dbReference type="EMBL" id="JBHLXD010000002">
    <property type="protein sequence ID" value="MFC0207020.1"/>
    <property type="molecule type" value="Genomic_DNA"/>
</dbReference>
<feature type="signal peptide" evidence="1">
    <location>
        <begin position="1"/>
        <end position="21"/>
    </location>
</feature>
<evidence type="ECO:0000313" key="2">
    <source>
        <dbReference type="EMBL" id="MFC0207020.1"/>
    </source>
</evidence>
<evidence type="ECO:0000256" key="1">
    <source>
        <dbReference type="SAM" id="SignalP"/>
    </source>
</evidence>
<dbReference type="Proteomes" id="UP001589755">
    <property type="component" value="Unassembled WGS sequence"/>
</dbReference>
<feature type="chain" id="PRO_5045651648" evidence="1">
    <location>
        <begin position="22"/>
        <end position="207"/>
    </location>
</feature>
<gene>
    <name evidence="2" type="ORF">ACFFJ2_01235</name>
</gene>
<dbReference type="GO" id="GO:0008233">
    <property type="term" value="F:peptidase activity"/>
    <property type="evidence" value="ECO:0007669"/>
    <property type="project" value="UniProtKB-KW"/>
</dbReference>
<dbReference type="InterPro" id="IPR010321">
    <property type="entry name" value="DUF922"/>
</dbReference>
<keyword evidence="2" id="KW-0645">Protease</keyword>
<name>A0ABV6D2Z4_9HYPH</name>
<keyword evidence="2" id="KW-0378">Hydrolase</keyword>
<keyword evidence="1" id="KW-0732">Signal</keyword>
<dbReference type="GO" id="GO:0006508">
    <property type="term" value="P:proteolysis"/>
    <property type="evidence" value="ECO:0007669"/>
    <property type="project" value="UniProtKB-KW"/>
</dbReference>
<keyword evidence="3" id="KW-1185">Reference proteome</keyword>
<dbReference type="PIRSF" id="PIRSF010521">
    <property type="entry name" value="DUF922_bac"/>
    <property type="match status" value="1"/>
</dbReference>
<sequence length="207" mass="23728">MSRILLVLLLLSSAAVPQAGAATLSKSYSYFSIGGLTLPEIERQLEKRGPKLKSTGQRHPGATNMAFTTQVDYADSGTHCRIADARVLVKAEVILPRWRMYRRAEKEVRLIWDTLARDIKRHEESHLSIAKNHGRRLEDRLKALPRRRSCAVLAAEVEKTTARVLAEHDAAQEHFDRVESINFESRFLRLLRYRLEQIEAGRLPDYR</sequence>
<dbReference type="Pfam" id="PF06037">
    <property type="entry name" value="DUF922"/>
    <property type="match status" value="1"/>
</dbReference>
<reference evidence="2 3" key="1">
    <citation type="submission" date="2024-09" db="EMBL/GenBank/DDBJ databases">
        <authorList>
            <person name="Sun Q."/>
            <person name="Mori K."/>
        </authorList>
    </citation>
    <scope>NUCLEOTIDE SEQUENCE [LARGE SCALE GENOMIC DNA]</scope>
    <source>
        <strain evidence="2 3">CCM 8543</strain>
    </source>
</reference>
<evidence type="ECO:0000313" key="3">
    <source>
        <dbReference type="Proteomes" id="UP001589755"/>
    </source>
</evidence>
<protein>
    <submittedName>
        <fullName evidence="2">DUF922 domain-containing Zn-dependent protease</fullName>
    </submittedName>
</protein>
<organism evidence="2 3">
    <name type="scientific">Chelativorans intermedius</name>
    <dbReference type="NCBI Taxonomy" id="515947"/>
    <lineage>
        <taxon>Bacteria</taxon>
        <taxon>Pseudomonadati</taxon>
        <taxon>Pseudomonadota</taxon>
        <taxon>Alphaproteobacteria</taxon>
        <taxon>Hyphomicrobiales</taxon>
        <taxon>Phyllobacteriaceae</taxon>
        <taxon>Chelativorans</taxon>
    </lineage>
</organism>